<keyword evidence="2" id="KW-1185">Reference proteome</keyword>
<dbReference type="AlphaFoldDB" id="A0A392VXD4"/>
<dbReference type="Proteomes" id="UP000265520">
    <property type="component" value="Unassembled WGS sequence"/>
</dbReference>
<sequence length="69" mass="7316">RVEALESQITEVRSTLTDVQNHVGLIATLEKCLGKSVITEEGSASASVQGSPTEPVVTEKIVQHSTVLN</sequence>
<feature type="non-terminal residue" evidence="1">
    <location>
        <position position="1"/>
    </location>
</feature>
<accession>A0A392VXD4</accession>
<comment type="caution">
    <text evidence="1">The sequence shown here is derived from an EMBL/GenBank/DDBJ whole genome shotgun (WGS) entry which is preliminary data.</text>
</comment>
<organism evidence="1 2">
    <name type="scientific">Trifolium medium</name>
    <dbReference type="NCBI Taxonomy" id="97028"/>
    <lineage>
        <taxon>Eukaryota</taxon>
        <taxon>Viridiplantae</taxon>
        <taxon>Streptophyta</taxon>
        <taxon>Embryophyta</taxon>
        <taxon>Tracheophyta</taxon>
        <taxon>Spermatophyta</taxon>
        <taxon>Magnoliopsida</taxon>
        <taxon>eudicotyledons</taxon>
        <taxon>Gunneridae</taxon>
        <taxon>Pentapetalae</taxon>
        <taxon>rosids</taxon>
        <taxon>fabids</taxon>
        <taxon>Fabales</taxon>
        <taxon>Fabaceae</taxon>
        <taxon>Papilionoideae</taxon>
        <taxon>50 kb inversion clade</taxon>
        <taxon>NPAAA clade</taxon>
        <taxon>Hologalegina</taxon>
        <taxon>IRL clade</taxon>
        <taxon>Trifolieae</taxon>
        <taxon>Trifolium</taxon>
    </lineage>
</organism>
<evidence type="ECO:0000313" key="1">
    <source>
        <dbReference type="EMBL" id="MCI91110.1"/>
    </source>
</evidence>
<reference evidence="1 2" key="1">
    <citation type="journal article" date="2018" name="Front. Plant Sci.">
        <title>Red Clover (Trifolium pratense) and Zigzag Clover (T. medium) - A Picture of Genomic Similarities and Differences.</title>
        <authorList>
            <person name="Dluhosova J."/>
            <person name="Istvanek J."/>
            <person name="Nedelnik J."/>
            <person name="Repkova J."/>
        </authorList>
    </citation>
    <scope>NUCLEOTIDE SEQUENCE [LARGE SCALE GENOMIC DNA]</scope>
    <source>
        <strain evidence="2">cv. 10/8</strain>
        <tissue evidence="1">Leaf</tissue>
    </source>
</reference>
<feature type="non-terminal residue" evidence="1">
    <location>
        <position position="69"/>
    </location>
</feature>
<name>A0A392VXD4_9FABA</name>
<dbReference type="EMBL" id="LXQA011262988">
    <property type="protein sequence ID" value="MCI91110.1"/>
    <property type="molecule type" value="Genomic_DNA"/>
</dbReference>
<protein>
    <submittedName>
        <fullName evidence="1">Uncharacterized protein</fullName>
    </submittedName>
</protein>
<evidence type="ECO:0000313" key="2">
    <source>
        <dbReference type="Proteomes" id="UP000265520"/>
    </source>
</evidence>
<proteinExistence type="predicted"/>